<keyword evidence="2 7" id="KW-0235">DNA replication</keyword>
<dbReference type="Proteomes" id="UP000044377">
    <property type="component" value="Unassembled WGS sequence"/>
</dbReference>
<sequence>MPFAKPFRVCCTADSRYFSYCLQTTKNFAKRFAFPAFLPRFMPVTALYCMQFVLMGEGYMNCWFRRFVIMALAGVAAWPCIALSSCPAWPAERAQKEMAMLHQQLTLWDDAYYKAGASLVDDEVYDQLRSRLNHWRRCFQPDKADFAIRLPSNGKENHPVAHTGLKKLSERERLSQWITQHNDLWIQPKIDGVAVTLVYQQGRLVSAISRGNGLQGENWTEKALAISDIPKQLTDAPSTLVLQGELFLKVDNHRQKQQGGINARAVVAGEMRRHAASSVLPRIGIFIWAWPDGPATLSERLNALRVMGFALTADYTQRISSLEDAERWRERWYRSPLPFVTDGVVIRQDKEPQGRYWRDTPADWAIAWKYPLIQQVAEVNGVDFSIGRTGKINVVLNLNPLRLDDKSVRRVNVGSLSRWKQWDVLPGDQVSISLAGLGIPRLEKVVWRTAERSPITPPNEGDFHNLSCFQYSIPCRQQMLSRLTWLSGEHGLNLNGIGEGMWRRLIQHGALSDVISWLTLTREQIGEVRGVGNKQADNVYESLQQARRQPLARWLLALGLPLPRSAGSALENMSWLQLQQRTLSQWRQFPGIGAKLAEEIMAFLHHPIVVDFIARISREGIKT</sequence>
<comment type="function">
    <text evidence="7">Catalyzes the formation of phosphodiester linkages between 5'-phosphoryl and 3'-hydroxyl groups in double-stranded DNA using NAD as a coenzyme and as the energy source for the reaction.</text>
</comment>
<dbReference type="Gene3D" id="1.10.287.610">
    <property type="entry name" value="Helix hairpin bin"/>
    <property type="match status" value="1"/>
</dbReference>
<dbReference type="Pfam" id="PF14520">
    <property type="entry name" value="HHH_5"/>
    <property type="match status" value="1"/>
</dbReference>
<keyword evidence="8" id="KW-0812">Transmembrane</keyword>
<dbReference type="InterPro" id="IPR018239">
    <property type="entry name" value="DNA_ligase_AS"/>
</dbReference>
<keyword evidence="4 7" id="KW-0520">NAD</keyword>
<dbReference type="Pfam" id="PF01653">
    <property type="entry name" value="DNA_ligase_aden"/>
    <property type="match status" value="1"/>
</dbReference>
<protein>
    <recommendedName>
        <fullName evidence="7">DNA ligase B</fullName>
        <ecNumber evidence="7">6.5.1.2</ecNumber>
    </recommendedName>
    <alternativeName>
        <fullName evidence="7">Polydeoxyribonucleotide synthase [NAD(+)] B</fullName>
    </alternativeName>
</protein>
<dbReference type="Pfam" id="PF03120">
    <property type="entry name" value="OB_DNA_ligase"/>
    <property type="match status" value="1"/>
</dbReference>
<comment type="similarity">
    <text evidence="7">Belongs to the NAD-dependent DNA ligase family. LigB subfamily.</text>
</comment>
<accession>A0A0G4JSW9</accession>
<evidence type="ECO:0000256" key="4">
    <source>
        <dbReference type="ARBA" id="ARBA00023027"/>
    </source>
</evidence>
<evidence type="ECO:0000259" key="9">
    <source>
        <dbReference type="SMART" id="SM00532"/>
    </source>
</evidence>
<dbReference type="InterPro" id="IPR012340">
    <property type="entry name" value="NA-bd_OB-fold"/>
</dbReference>
<keyword evidence="8" id="KW-0472">Membrane</keyword>
<dbReference type="STRING" id="1109412.BN1221_01454c"/>
<feature type="active site" description="N6-AMP-lysine intermediate" evidence="7">
    <location>
        <position position="189"/>
    </location>
</feature>
<dbReference type="InterPro" id="IPR001679">
    <property type="entry name" value="DNA_ligase"/>
</dbReference>
<dbReference type="Gene3D" id="2.40.50.140">
    <property type="entry name" value="Nucleic acid-binding proteins"/>
    <property type="match status" value="1"/>
</dbReference>
<dbReference type="Gene3D" id="1.10.150.20">
    <property type="entry name" value="5' to 3' exonuclease, C-terminal subdomain"/>
    <property type="match status" value="2"/>
</dbReference>
<dbReference type="InterPro" id="IPR013839">
    <property type="entry name" value="DNAligase_adenylation"/>
</dbReference>
<evidence type="ECO:0000256" key="2">
    <source>
        <dbReference type="ARBA" id="ARBA00022705"/>
    </source>
</evidence>
<dbReference type="Gene3D" id="3.30.470.30">
    <property type="entry name" value="DNA ligase/mRNA capping enzyme"/>
    <property type="match status" value="1"/>
</dbReference>
<keyword evidence="5 7" id="KW-0234">DNA repair</keyword>
<feature type="domain" description="NAD-dependent DNA ligase N-terminal" evidence="9">
    <location>
        <begin position="93"/>
        <end position="491"/>
    </location>
</feature>
<dbReference type="GO" id="GO:0006260">
    <property type="term" value="P:DNA replication"/>
    <property type="evidence" value="ECO:0007669"/>
    <property type="project" value="UniProtKB-KW"/>
</dbReference>
<dbReference type="InterPro" id="IPR020923">
    <property type="entry name" value="DNA_ligase_B"/>
</dbReference>
<dbReference type="GO" id="GO:0003911">
    <property type="term" value="F:DNA ligase (NAD+) activity"/>
    <property type="evidence" value="ECO:0007669"/>
    <property type="project" value="UniProtKB-UniRule"/>
</dbReference>
<dbReference type="SUPFAM" id="SSF47781">
    <property type="entry name" value="RuvA domain 2-like"/>
    <property type="match status" value="1"/>
</dbReference>
<keyword evidence="1 7" id="KW-0436">Ligase</keyword>
<dbReference type="GO" id="GO:0006281">
    <property type="term" value="P:DNA repair"/>
    <property type="evidence" value="ECO:0007669"/>
    <property type="project" value="UniProtKB-KW"/>
</dbReference>
<dbReference type="SMART" id="SM00532">
    <property type="entry name" value="LIGANc"/>
    <property type="match status" value="1"/>
</dbReference>
<dbReference type="PANTHER" id="PTHR47810:SF1">
    <property type="entry name" value="DNA LIGASE B"/>
    <property type="match status" value="1"/>
</dbReference>
<evidence type="ECO:0000256" key="8">
    <source>
        <dbReference type="SAM" id="Phobius"/>
    </source>
</evidence>
<dbReference type="PANTHER" id="PTHR47810">
    <property type="entry name" value="DNA LIGASE"/>
    <property type="match status" value="1"/>
</dbReference>
<gene>
    <name evidence="7" type="primary">ligB</name>
    <name evidence="10" type="ORF">BN1221_01454c</name>
</gene>
<dbReference type="InterPro" id="IPR004150">
    <property type="entry name" value="NAD_DNA_ligase_OB"/>
</dbReference>
<evidence type="ECO:0000256" key="6">
    <source>
        <dbReference type="ARBA" id="ARBA00034005"/>
    </source>
</evidence>
<dbReference type="NCBIfam" id="NF005987">
    <property type="entry name" value="PRK08097.1"/>
    <property type="match status" value="1"/>
</dbReference>
<dbReference type="InterPro" id="IPR010994">
    <property type="entry name" value="RuvA_2-like"/>
</dbReference>
<dbReference type="InterPro" id="IPR050326">
    <property type="entry name" value="NAD_dep_DNA_ligaseB"/>
</dbReference>
<evidence type="ECO:0000256" key="1">
    <source>
        <dbReference type="ARBA" id="ARBA00022598"/>
    </source>
</evidence>
<name>A0A0G4JSW9_9GAMM</name>
<dbReference type="PROSITE" id="PS01055">
    <property type="entry name" value="DNA_LIGASE_N1"/>
    <property type="match status" value="1"/>
</dbReference>
<dbReference type="EMBL" id="CGIG01000001">
    <property type="protein sequence ID" value="CPR15337.1"/>
    <property type="molecule type" value="Genomic_DNA"/>
</dbReference>
<organism evidence="10 11">
    <name type="scientific">Brenneria goodwinii</name>
    <dbReference type="NCBI Taxonomy" id="1109412"/>
    <lineage>
        <taxon>Bacteria</taxon>
        <taxon>Pseudomonadati</taxon>
        <taxon>Pseudomonadota</taxon>
        <taxon>Gammaproteobacteria</taxon>
        <taxon>Enterobacterales</taxon>
        <taxon>Pectobacteriaceae</taxon>
        <taxon>Brenneria</taxon>
    </lineage>
</organism>
<evidence type="ECO:0000256" key="3">
    <source>
        <dbReference type="ARBA" id="ARBA00022763"/>
    </source>
</evidence>
<evidence type="ECO:0000256" key="5">
    <source>
        <dbReference type="ARBA" id="ARBA00023204"/>
    </source>
</evidence>
<feature type="transmembrane region" description="Helical" evidence="8">
    <location>
        <begin position="32"/>
        <end position="55"/>
    </location>
</feature>
<evidence type="ECO:0000256" key="7">
    <source>
        <dbReference type="HAMAP-Rule" id="MF_01587"/>
    </source>
</evidence>
<dbReference type="AlphaFoldDB" id="A0A0G4JSW9"/>
<evidence type="ECO:0000313" key="10">
    <source>
        <dbReference type="EMBL" id="CPR15337.1"/>
    </source>
</evidence>
<keyword evidence="8" id="KW-1133">Transmembrane helix</keyword>
<feature type="transmembrane region" description="Helical" evidence="8">
    <location>
        <begin position="67"/>
        <end position="90"/>
    </location>
</feature>
<comment type="catalytic activity">
    <reaction evidence="6 7">
        <text>NAD(+) + (deoxyribonucleotide)n-3'-hydroxyl + 5'-phospho-(deoxyribonucleotide)m = (deoxyribonucleotide)n+m + AMP + beta-nicotinamide D-nucleotide.</text>
        <dbReference type="EC" id="6.5.1.2"/>
    </reaction>
</comment>
<dbReference type="HAMAP" id="MF_01587">
    <property type="entry name" value="DNA_ligase_B"/>
    <property type="match status" value="1"/>
</dbReference>
<proteinExistence type="inferred from homology"/>
<dbReference type="InterPro" id="IPR013840">
    <property type="entry name" value="DNAligase_N"/>
</dbReference>
<dbReference type="PIRSF" id="PIRSF001604">
    <property type="entry name" value="LigA"/>
    <property type="match status" value="1"/>
</dbReference>
<evidence type="ECO:0000313" key="11">
    <source>
        <dbReference type="Proteomes" id="UP000044377"/>
    </source>
</evidence>
<keyword evidence="11" id="KW-1185">Reference proteome</keyword>
<keyword evidence="3 7" id="KW-0227">DNA damage</keyword>
<dbReference type="SUPFAM" id="SSF50249">
    <property type="entry name" value="Nucleic acid-binding proteins"/>
    <property type="match status" value="1"/>
</dbReference>
<dbReference type="EC" id="6.5.1.2" evidence="7"/>
<dbReference type="SUPFAM" id="SSF56091">
    <property type="entry name" value="DNA ligase/mRNA capping enzyme, catalytic domain"/>
    <property type="match status" value="1"/>
</dbReference>
<reference evidence="11" key="1">
    <citation type="submission" date="2015-01" db="EMBL/GenBank/DDBJ databases">
        <authorList>
            <person name="Paterson Steve"/>
        </authorList>
    </citation>
    <scope>NUCLEOTIDE SEQUENCE [LARGE SCALE GENOMIC DNA]</scope>
    <source>
        <strain evidence="11">OBR1</strain>
    </source>
</reference>